<protein>
    <submittedName>
        <fullName evidence="1">Uncharacterized protein</fullName>
    </submittedName>
</protein>
<dbReference type="EMBL" id="GBRH01172154">
    <property type="protein sequence ID" value="JAE25742.1"/>
    <property type="molecule type" value="Transcribed_RNA"/>
</dbReference>
<reference evidence="1" key="2">
    <citation type="journal article" date="2015" name="Data Brief">
        <title>Shoot transcriptome of the giant reed, Arundo donax.</title>
        <authorList>
            <person name="Barrero R.A."/>
            <person name="Guerrero F.D."/>
            <person name="Moolhuijzen P."/>
            <person name="Goolsby J.A."/>
            <person name="Tidwell J."/>
            <person name="Bellgard S.E."/>
            <person name="Bellgard M.I."/>
        </authorList>
    </citation>
    <scope>NUCLEOTIDE SEQUENCE</scope>
    <source>
        <tissue evidence="1">Shoot tissue taken approximately 20 cm above the soil surface</tissue>
    </source>
</reference>
<organism evidence="1">
    <name type="scientific">Arundo donax</name>
    <name type="common">Giant reed</name>
    <name type="synonym">Donax arundinaceus</name>
    <dbReference type="NCBI Taxonomy" id="35708"/>
    <lineage>
        <taxon>Eukaryota</taxon>
        <taxon>Viridiplantae</taxon>
        <taxon>Streptophyta</taxon>
        <taxon>Embryophyta</taxon>
        <taxon>Tracheophyta</taxon>
        <taxon>Spermatophyta</taxon>
        <taxon>Magnoliopsida</taxon>
        <taxon>Liliopsida</taxon>
        <taxon>Poales</taxon>
        <taxon>Poaceae</taxon>
        <taxon>PACMAD clade</taxon>
        <taxon>Arundinoideae</taxon>
        <taxon>Arundineae</taxon>
        <taxon>Arundo</taxon>
    </lineage>
</organism>
<evidence type="ECO:0000313" key="1">
    <source>
        <dbReference type="EMBL" id="JAE25742.1"/>
    </source>
</evidence>
<dbReference type="AlphaFoldDB" id="A0A0A9GMN4"/>
<proteinExistence type="predicted"/>
<name>A0A0A9GMN4_ARUDO</name>
<accession>A0A0A9GMN4</accession>
<reference evidence="1" key="1">
    <citation type="submission" date="2014-09" db="EMBL/GenBank/DDBJ databases">
        <authorList>
            <person name="Magalhaes I.L.F."/>
            <person name="Oliveira U."/>
            <person name="Santos F.R."/>
            <person name="Vidigal T.H.D.A."/>
            <person name="Brescovit A.D."/>
            <person name="Santos A.J."/>
        </authorList>
    </citation>
    <scope>NUCLEOTIDE SEQUENCE</scope>
    <source>
        <tissue evidence="1">Shoot tissue taken approximately 20 cm above the soil surface</tissue>
    </source>
</reference>
<sequence>MAMGQRARRVQSSPCFEASQIPVAAMGMVQRRTRKLRHAVMLLLTAMAGAGTGRIGRIEDDAAAAEAGREC</sequence>